<reference evidence="2 3" key="1">
    <citation type="submission" date="2019-08" db="EMBL/GenBank/DDBJ databases">
        <title>Complete genome sequence of Terriglobus albidus strain ORNL.</title>
        <authorList>
            <person name="Podar M."/>
        </authorList>
    </citation>
    <scope>NUCLEOTIDE SEQUENCE [LARGE SCALE GENOMIC DNA]</scope>
    <source>
        <strain evidence="2 3">ORNL</strain>
    </source>
</reference>
<dbReference type="RefSeq" id="WP_147648934.1">
    <property type="nucleotide sequence ID" value="NZ_CP042806.1"/>
</dbReference>
<name>A0A5B9EGZ3_9BACT</name>
<dbReference type="AlphaFoldDB" id="A0A5B9EGZ3"/>
<accession>A0A5B9EGZ3</accession>
<gene>
    <name evidence="2" type="ORF">FTW19_17890</name>
</gene>
<dbReference type="Proteomes" id="UP000321820">
    <property type="component" value="Chromosome"/>
</dbReference>
<protein>
    <recommendedName>
        <fullName evidence="4">Heavy-metal-associated domain-containing protein</fullName>
    </recommendedName>
</protein>
<keyword evidence="3" id="KW-1185">Reference proteome</keyword>
<dbReference type="EMBL" id="CP042806">
    <property type="protein sequence ID" value="QEE29691.1"/>
    <property type="molecule type" value="Genomic_DNA"/>
</dbReference>
<dbReference type="KEGG" id="talb:FTW19_17890"/>
<sequence length="94" mass="10202">MTTVDALYRYSVPPTEAAVLALNNLREVYGIRRLTIDEAAKTVRVEYDATRFGEPVVRQLLRRAGLQIAEPETLVLPAPPPPPPAQPAAAPAKA</sequence>
<organism evidence="2 3">
    <name type="scientific">Terriglobus albidus</name>
    <dbReference type="NCBI Taxonomy" id="1592106"/>
    <lineage>
        <taxon>Bacteria</taxon>
        <taxon>Pseudomonadati</taxon>
        <taxon>Acidobacteriota</taxon>
        <taxon>Terriglobia</taxon>
        <taxon>Terriglobales</taxon>
        <taxon>Acidobacteriaceae</taxon>
        <taxon>Terriglobus</taxon>
    </lineage>
</organism>
<dbReference type="OrthoDB" id="122365at2"/>
<evidence type="ECO:0000313" key="2">
    <source>
        <dbReference type="EMBL" id="QEE29691.1"/>
    </source>
</evidence>
<proteinExistence type="predicted"/>
<evidence type="ECO:0000313" key="3">
    <source>
        <dbReference type="Proteomes" id="UP000321820"/>
    </source>
</evidence>
<evidence type="ECO:0008006" key="4">
    <source>
        <dbReference type="Google" id="ProtNLM"/>
    </source>
</evidence>
<feature type="compositionally biased region" description="Pro residues" evidence="1">
    <location>
        <begin position="77"/>
        <end position="86"/>
    </location>
</feature>
<evidence type="ECO:0000256" key="1">
    <source>
        <dbReference type="SAM" id="MobiDB-lite"/>
    </source>
</evidence>
<feature type="region of interest" description="Disordered" evidence="1">
    <location>
        <begin position="72"/>
        <end position="94"/>
    </location>
</feature>